<dbReference type="RefSeq" id="WP_058852399.1">
    <property type="nucleotide sequence ID" value="NZ_LOCL01000078.1"/>
</dbReference>
<dbReference type="Proteomes" id="UP000054804">
    <property type="component" value="Unassembled WGS sequence"/>
</dbReference>
<evidence type="ECO:0000313" key="1">
    <source>
        <dbReference type="EMBL" id="KUF13344.1"/>
    </source>
</evidence>
<dbReference type="AlphaFoldDB" id="A0A0W7WS06"/>
<organism evidence="1 2">
    <name type="scientific">Streptomyces silvensis</name>
    <dbReference type="NCBI Taxonomy" id="1765722"/>
    <lineage>
        <taxon>Bacteria</taxon>
        <taxon>Bacillati</taxon>
        <taxon>Actinomycetota</taxon>
        <taxon>Actinomycetes</taxon>
        <taxon>Kitasatosporales</taxon>
        <taxon>Streptomycetaceae</taxon>
        <taxon>Streptomyces</taxon>
    </lineage>
</organism>
<dbReference type="EMBL" id="LOCL01000078">
    <property type="protein sequence ID" value="KUF13344.1"/>
    <property type="molecule type" value="Genomic_DNA"/>
</dbReference>
<sequence>MADTTSPETSGESSGGEQAPLHAAIRCWLARAHPSPRQAESEWANGGVAMLPLGKLFDAVRVPGQLIHAAVGSDDPHTVDEALSNWLRGPVIRDTRIGSGSYYVLVPPDSQWEGPAPRLREGTYLTVPRIGRQMSPVTSWAVPPPRRGQLCDPAHLAALLGTAEPLKAIGP</sequence>
<evidence type="ECO:0000313" key="2">
    <source>
        <dbReference type="Proteomes" id="UP000054804"/>
    </source>
</evidence>
<gene>
    <name evidence="1" type="ORF">AT728_33365</name>
</gene>
<accession>A0A0W7WS06</accession>
<protein>
    <recommendedName>
        <fullName evidence="3">DNA primase/polymerase bifunctional N-terminal domain-containing protein</fullName>
    </recommendedName>
</protein>
<name>A0A0W7WS06_9ACTN</name>
<reference evidence="1 2" key="1">
    <citation type="submission" date="2015-12" db="EMBL/GenBank/DDBJ databases">
        <title>Draft genome sequence of Streptomyces silvensis ATCC 53525, a producer of novel hormone antagonists.</title>
        <authorList>
            <person name="Johnston C.W."/>
            <person name="Li Y."/>
            <person name="Magarvey N.A."/>
        </authorList>
    </citation>
    <scope>NUCLEOTIDE SEQUENCE [LARGE SCALE GENOMIC DNA]</scope>
    <source>
        <strain evidence="1 2">ATCC 53525</strain>
    </source>
</reference>
<evidence type="ECO:0008006" key="3">
    <source>
        <dbReference type="Google" id="ProtNLM"/>
    </source>
</evidence>
<keyword evidence="2" id="KW-1185">Reference proteome</keyword>
<proteinExistence type="predicted"/>
<comment type="caution">
    <text evidence="1">The sequence shown here is derived from an EMBL/GenBank/DDBJ whole genome shotgun (WGS) entry which is preliminary data.</text>
</comment>